<evidence type="ECO:0000256" key="2">
    <source>
        <dbReference type="SAM" id="MobiDB-lite"/>
    </source>
</evidence>
<dbReference type="InterPro" id="IPR000195">
    <property type="entry name" value="Rab-GAP-TBC_dom"/>
</dbReference>
<feature type="region of interest" description="Disordered" evidence="2">
    <location>
        <begin position="304"/>
        <end position="341"/>
    </location>
</feature>
<name>A0A3N4K9Y9_9PEZI</name>
<dbReference type="GO" id="GO:0005096">
    <property type="term" value="F:GTPase activator activity"/>
    <property type="evidence" value="ECO:0007669"/>
    <property type="project" value="UniProtKB-KW"/>
</dbReference>
<reference evidence="4 5" key="1">
    <citation type="journal article" date="2018" name="Nat. Ecol. Evol.">
        <title>Pezizomycetes genomes reveal the molecular basis of ectomycorrhizal truffle lifestyle.</title>
        <authorList>
            <person name="Murat C."/>
            <person name="Payen T."/>
            <person name="Noel B."/>
            <person name="Kuo A."/>
            <person name="Morin E."/>
            <person name="Chen J."/>
            <person name="Kohler A."/>
            <person name="Krizsan K."/>
            <person name="Balestrini R."/>
            <person name="Da Silva C."/>
            <person name="Montanini B."/>
            <person name="Hainaut M."/>
            <person name="Levati E."/>
            <person name="Barry K.W."/>
            <person name="Belfiori B."/>
            <person name="Cichocki N."/>
            <person name="Clum A."/>
            <person name="Dockter R.B."/>
            <person name="Fauchery L."/>
            <person name="Guy J."/>
            <person name="Iotti M."/>
            <person name="Le Tacon F."/>
            <person name="Lindquist E.A."/>
            <person name="Lipzen A."/>
            <person name="Malagnac F."/>
            <person name="Mello A."/>
            <person name="Molinier V."/>
            <person name="Miyauchi S."/>
            <person name="Poulain J."/>
            <person name="Riccioni C."/>
            <person name="Rubini A."/>
            <person name="Sitrit Y."/>
            <person name="Splivallo R."/>
            <person name="Traeger S."/>
            <person name="Wang M."/>
            <person name="Zifcakova L."/>
            <person name="Wipf D."/>
            <person name="Zambonelli A."/>
            <person name="Paolocci F."/>
            <person name="Nowrousian M."/>
            <person name="Ottonello S."/>
            <person name="Baldrian P."/>
            <person name="Spatafora J.W."/>
            <person name="Henrissat B."/>
            <person name="Nagy L.G."/>
            <person name="Aury J.M."/>
            <person name="Wincker P."/>
            <person name="Grigoriev I.V."/>
            <person name="Bonfante P."/>
            <person name="Martin F.M."/>
        </authorList>
    </citation>
    <scope>NUCLEOTIDE SEQUENCE [LARGE SCALE GENOMIC DNA]</scope>
    <source>
        <strain evidence="4 5">CCBAS932</strain>
    </source>
</reference>
<evidence type="ECO:0000313" key="5">
    <source>
        <dbReference type="Proteomes" id="UP000277580"/>
    </source>
</evidence>
<evidence type="ECO:0000259" key="3">
    <source>
        <dbReference type="PROSITE" id="PS50086"/>
    </source>
</evidence>
<dbReference type="PROSITE" id="PS50086">
    <property type="entry name" value="TBC_RABGAP"/>
    <property type="match status" value="1"/>
</dbReference>
<feature type="compositionally biased region" description="Low complexity" evidence="2">
    <location>
        <begin position="318"/>
        <end position="335"/>
    </location>
</feature>
<feature type="domain" description="Rab-GAP TBC" evidence="3">
    <location>
        <begin position="1"/>
        <end position="232"/>
    </location>
</feature>
<proteinExistence type="predicted"/>
<feature type="compositionally biased region" description="Low complexity" evidence="2">
    <location>
        <begin position="505"/>
        <end position="518"/>
    </location>
</feature>
<dbReference type="OrthoDB" id="27140at2759"/>
<accession>A0A3N4K9Y9</accession>
<dbReference type="EMBL" id="ML119187">
    <property type="protein sequence ID" value="RPB07317.1"/>
    <property type="molecule type" value="Genomic_DNA"/>
</dbReference>
<feature type="region of interest" description="Disordered" evidence="2">
    <location>
        <begin position="505"/>
        <end position="535"/>
    </location>
</feature>
<dbReference type="SMART" id="SM00164">
    <property type="entry name" value="TBC"/>
    <property type="match status" value="1"/>
</dbReference>
<protein>
    <submittedName>
        <fullName evidence="4">RabGAP/TBC</fullName>
    </submittedName>
</protein>
<dbReference type="Pfam" id="PF00566">
    <property type="entry name" value="RabGAP-TBC"/>
    <property type="match status" value="1"/>
</dbReference>
<gene>
    <name evidence="4" type="ORF">P167DRAFT_579398</name>
</gene>
<sequence length="609" mass="67281">MAPFDLERADDGTGVELDPLAEDEANPWDRYRKDEELRAEIVQDVERCMPDVSYFRGAEVQKSLLDVLFVYCKLNEDLGYRQGMHEIVAVILWVLSADAVAAPGEEDGVKREGGEEEEEMVRALCDERYVEHDTFSLFQVVMRSAKAWYELGEEGEGKGRGRESRGRPPIVDKSRWIHEHLVMAVDPELGNHLKALDVLPQVFLIRWIRLLFGREFPLDELIEVWDCLFAEDPGLQLVDYICVAMLLRIRWQLVTADYSTALTLVLRYPCPSAAHPPRTFVADALHLRSNLTFTGGKHIITLYSDRPPKTPLPPRPTKPTANTNNTTTAASRTKSPLGSPTRFIPGVQLDSVLSDVTRTVLDRGEKWGVNRTIGRAVGEVKKNVQGFQQQQQAQWAEASKELAKEEELVKRSRALSKKLKHDEERRRLLEKALGAVIDALEQEPLGAVERASAIERLKGVRACLADSTKVVGPELLETIAPGTPVSARHPPPGFRRSSSAAAAISPLNPASPMSAASSTMVKTPSSPPGGFVKTSFKNNSDPDFLTHKPRSSLAQSSFAWMLGDDPAVKAKTGGEMVRVGSKDGKGEEEGTEGFDLGSMEGKKVNSKEG</sequence>
<evidence type="ECO:0000313" key="4">
    <source>
        <dbReference type="EMBL" id="RPB07317.1"/>
    </source>
</evidence>
<dbReference type="SUPFAM" id="SSF47923">
    <property type="entry name" value="Ypt/Rab-GAP domain of gyp1p"/>
    <property type="match status" value="2"/>
</dbReference>
<dbReference type="AlphaFoldDB" id="A0A3N4K9Y9"/>
<organism evidence="4 5">
    <name type="scientific">Morchella conica CCBAS932</name>
    <dbReference type="NCBI Taxonomy" id="1392247"/>
    <lineage>
        <taxon>Eukaryota</taxon>
        <taxon>Fungi</taxon>
        <taxon>Dikarya</taxon>
        <taxon>Ascomycota</taxon>
        <taxon>Pezizomycotina</taxon>
        <taxon>Pezizomycetes</taxon>
        <taxon>Pezizales</taxon>
        <taxon>Morchellaceae</taxon>
        <taxon>Morchella</taxon>
    </lineage>
</organism>
<feature type="compositionally biased region" description="Basic and acidic residues" evidence="2">
    <location>
        <begin position="600"/>
        <end position="609"/>
    </location>
</feature>
<keyword evidence="5" id="KW-1185">Reference proteome</keyword>
<keyword evidence="1" id="KW-0343">GTPase activation</keyword>
<dbReference type="InParanoid" id="A0A3N4K9Y9"/>
<dbReference type="Gene3D" id="1.10.8.270">
    <property type="entry name" value="putative rabgap domain of human tbc1 domain family member 14 like domains"/>
    <property type="match status" value="1"/>
</dbReference>
<dbReference type="FunFam" id="1.10.8.270:FF:000031">
    <property type="entry name" value="TBC1 domain family member 5"/>
    <property type="match status" value="1"/>
</dbReference>
<dbReference type="Proteomes" id="UP000277580">
    <property type="component" value="Unassembled WGS sequence"/>
</dbReference>
<dbReference type="PANTHER" id="PTHR22957:SF337">
    <property type="entry name" value="TBC1 DOMAIN FAMILY MEMBER 5"/>
    <property type="match status" value="1"/>
</dbReference>
<dbReference type="Gene3D" id="1.10.472.80">
    <property type="entry name" value="Ypt/Rab-GAP domain of gyp1p, domain 3"/>
    <property type="match status" value="1"/>
</dbReference>
<dbReference type="STRING" id="1392247.A0A3N4K9Y9"/>
<dbReference type="PANTHER" id="PTHR22957">
    <property type="entry name" value="TBC1 DOMAIN FAMILY MEMBER GTPASE-ACTIVATING PROTEIN"/>
    <property type="match status" value="1"/>
</dbReference>
<feature type="region of interest" description="Disordered" evidence="2">
    <location>
        <begin position="571"/>
        <end position="609"/>
    </location>
</feature>
<feature type="region of interest" description="Disordered" evidence="2">
    <location>
        <begin position="1"/>
        <end position="21"/>
    </location>
</feature>
<dbReference type="InterPro" id="IPR035969">
    <property type="entry name" value="Rab-GAP_TBC_sf"/>
</dbReference>
<feature type="compositionally biased region" description="Basic and acidic residues" evidence="2">
    <location>
        <begin position="1"/>
        <end position="11"/>
    </location>
</feature>
<evidence type="ECO:0000256" key="1">
    <source>
        <dbReference type="ARBA" id="ARBA00022468"/>
    </source>
</evidence>
<dbReference type="FunFam" id="1.10.472.80:FF:000038">
    <property type="entry name" value="TBC1 domain family member 5"/>
    <property type="match status" value="1"/>
</dbReference>